<keyword evidence="2" id="KW-1185">Reference proteome</keyword>
<evidence type="ECO:0000313" key="1">
    <source>
        <dbReference type="EMBL" id="RMX47193.1"/>
    </source>
</evidence>
<dbReference type="Proteomes" id="UP000275408">
    <property type="component" value="Unassembled WGS sequence"/>
</dbReference>
<accession>A0A3M6U0K7</accession>
<dbReference type="EMBL" id="RCHS01002471">
    <property type="protein sequence ID" value="RMX47193.1"/>
    <property type="molecule type" value="Genomic_DNA"/>
</dbReference>
<dbReference type="AlphaFoldDB" id="A0A3M6U0K7"/>
<protein>
    <submittedName>
        <fullName evidence="1">Uncharacterized protein</fullName>
    </submittedName>
</protein>
<dbReference type="STRING" id="46731.A0A3M6U0K7"/>
<reference evidence="1 2" key="1">
    <citation type="journal article" date="2018" name="Sci. Rep.">
        <title>Comparative analysis of the Pocillopora damicornis genome highlights role of immune system in coral evolution.</title>
        <authorList>
            <person name="Cunning R."/>
            <person name="Bay R.A."/>
            <person name="Gillette P."/>
            <person name="Baker A.C."/>
            <person name="Traylor-Knowles N."/>
        </authorList>
    </citation>
    <scope>NUCLEOTIDE SEQUENCE [LARGE SCALE GENOMIC DNA]</scope>
    <source>
        <strain evidence="1">RSMAS</strain>
        <tissue evidence="1">Whole animal</tissue>
    </source>
</reference>
<gene>
    <name evidence="1" type="ORF">pdam_00018538</name>
</gene>
<sequence length="31" mass="3393">MHKAGVLKRVDDLKTAADPARSLSLIEVTKE</sequence>
<name>A0A3M6U0K7_POCDA</name>
<organism evidence="1 2">
    <name type="scientific">Pocillopora damicornis</name>
    <name type="common">Cauliflower coral</name>
    <name type="synonym">Millepora damicornis</name>
    <dbReference type="NCBI Taxonomy" id="46731"/>
    <lineage>
        <taxon>Eukaryota</taxon>
        <taxon>Metazoa</taxon>
        <taxon>Cnidaria</taxon>
        <taxon>Anthozoa</taxon>
        <taxon>Hexacorallia</taxon>
        <taxon>Scleractinia</taxon>
        <taxon>Astrocoeniina</taxon>
        <taxon>Pocilloporidae</taxon>
        <taxon>Pocillopora</taxon>
    </lineage>
</organism>
<proteinExistence type="predicted"/>
<comment type="caution">
    <text evidence="1">The sequence shown here is derived from an EMBL/GenBank/DDBJ whole genome shotgun (WGS) entry which is preliminary data.</text>
</comment>
<evidence type="ECO:0000313" key="2">
    <source>
        <dbReference type="Proteomes" id="UP000275408"/>
    </source>
</evidence>